<name>E9HP01_DAPPU</name>
<feature type="region of interest" description="Disordered" evidence="1">
    <location>
        <begin position="1"/>
        <end position="31"/>
    </location>
</feature>
<dbReference type="InParanoid" id="E9HP01"/>
<evidence type="ECO:0000256" key="1">
    <source>
        <dbReference type="SAM" id="MobiDB-lite"/>
    </source>
</evidence>
<dbReference type="HOGENOM" id="CLU_2225831_0_0_1"/>
<proteinExistence type="predicted"/>
<evidence type="ECO:0000313" key="3">
    <source>
        <dbReference type="Proteomes" id="UP000000305"/>
    </source>
</evidence>
<gene>
    <name evidence="2" type="ORF">DAPPUDRAFT_263048</name>
</gene>
<reference evidence="2 3" key="1">
    <citation type="journal article" date="2011" name="Science">
        <title>The ecoresponsive genome of Daphnia pulex.</title>
        <authorList>
            <person name="Colbourne J.K."/>
            <person name="Pfrender M.E."/>
            <person name="Gilbert D."/>
            <person name="Thomas W.K."/>
            <person name="Tucker A."/>
            <person name="Oakley T.H."/>
            <person name="Tokishita S."/>
            <person name="Aerts A."/>
            <person name="Arnold G.J."/>
            <person name="Basu M.K."/>
            <person name="Bauer D.J."/>
            <person name="Caceres C.E."/>
            <person name="Carmel L."/>
            <person name="Casola C."/>
            <person name="Choi J.H."/>
            <person name="Detter J.C."/>
            <person name="Dong Q."/>
            <person name="Dusheyko S."/>
            <person name="Eads B.D."/>
            <person name="Frohlich T."/>
            <person name="Geiler-Samerotte K.A."/>
            <person name="Gerlach D."/>
            <person name="Hatcher P."/>
            <person name="Jogdeo S."/>
            <person name="Krijgsveld J."/>
            <person name="Kriventseva E.V."/>
            <person name="Kultz D."/>
            <person name="Laforsch C."/>
            <person name="Lindquist E."/>
            <person name="Lopez J."/>
            <person name="Manak J.R."/>
            <person name="Muller J."/>
            <person name="Pangilinan J."/>
            <person name="Patwardhan R.P."/>
            <person name="Pitluck S."/>
            <person name="Pritham E.J."/>
            <person name="Rechtsteiner A."/>
            <person name="Rho M."/>
            <person name="Rogozin I.B."/>
            <person name="Sakarya O."/>
            <person name="Salamov A."/>
            <person name="Schaack S."/>
            <person name="Shapiro H."/>
            <person name="Shiga Y."/>
            <person name="Skalitzky C."/>
            <person name="Smith Z."/>
            <person name="Souvorov A."/>
            <person name="Sung W."/>
            <person name="Tang Z."/>
            <person name="Tsuchiya D."/>
            <person name="Tu H."/>
            <person name="Vos H."/>
            <person name="Wang M."/>
            <person name="Wolf Y.I."/>
            <person name="Yamagata H."/>
            <person name="Yamada T."/>
            <person name="Ye Y."/>
            <person name="Shaw J.R."/>
            <person name="Andrews J."/>
            <person name="Crease T.J."/>
            <person name="Tang H."/>
            <person name="Lucas S.M."/>
            <person name="Robertson H.M."/>
            <person name="Bork P."/>
            <person name="Koonin E.V."/>
            <person name="Zdobnov E.M."/>
            <person name="Grigoriev I.V."/>
            <person name="Lynch M."/>
            <person name="Boore J.L."/>
        </authorList>
    </citation>
    <scope>NUCLEOTIDE SEQUENCE [LARGE SCALE GENOMIC DNA]</scope>
</reference>
<dbReference type="EMBL" id="GL732701">
    <property type="protein sequence ID" value="EFX66532.1"/>
    <property type="molecule type" value="Genomic_DNA"/>
</dbReference>
<accession>E9HP01</accession>
<protein>
    <submittedName>
        <fullName evidence="2">Uncharacterized protein</fullName>
    </submittedName>
</protein>
<dbReference type="KEGG" id="dpx:DAPPUDRAFT_263048"/>
<sequence length="106" mass="11990">MNSDATTKAPDRIGKLLGKRKSARPESHSRTKMILDTRNPEMIMFHRYVTLAANMLPRESGIPVSAALPCFSEQESGNSIETISLLRLQYREEGGSSRDCLIWLFY</sequence>
<dbReference type="Proteomes" id="UP000000305">
    <property type="component" value="Unassembled WGS sequence"/>
</dbReference>
<evidence type="ECO:0000313" key="2">
    <source>
        <dbReference type="EMBL" id="EFX66532.1"/>
    </source>
</evidence>
<dbReference type="AlphaFoldDB" id="E9HP01"/>
<organism evidence="2 3">
    <name type="scientific">Daphnia pulex</name>
    <name type="common">Water flea</name>
    <dbReference type="NCBI Taxonomy" id="6669"/>
    <lineage>
        <taxon>Eukaryota</taxon>
        <taxon>Metazoa</taxon>
        <taxon>Ecdysozoa</taxon>
        <taxon>Arthropoda</taxon>
        <taxon>Crustacea</taxon>
        <taxon>Branchiopoda</taxon>
        <taxon>Diplostraca</taxon>
        <taxon>Cladocera</taxon>
        <taxon>Anomopoda</taxon>
        <taxon>Daphniidae</taxon>
        <taxon>Daphnia</taxon>
    </lineage>
</organism>
<keyword evidence="3" id="KW-1185">Reference proteome</keyword>